<keyword evidence="6" id="KW-0723">Serine/threonine-protein kinase</keyword>
<dbReference type="PANTHER" id="PTHR44167">
    <property type="entry name" value="OVARIAN-SPECIFIC SERINE/THREONINE-PROTEIN KINASE LOK-RELATED"/>
    <property type="match status" value="1"/>
</dbReference>
<evidence type="ECO:0000256" key="3">
    <source>
        <dbReference type="PROSITE-ProRule" id="PRU10141"/>
    </source>
</evidence>
<dbReference type="VEuPathDB" id="PlasmoDB:PVLDE_1306000"/>
<dbReference type="PROSITE" id="PS00108">
    <property type="entry name" value="PROTEIN_KINASE_ST"/>
    <property type="match status" value="1"/>
</dbReference>
<dbReference type="VEuPathDB" id="PlasmoDB:PVVCY_1305540"/>
<evidence type="ECO:0000313" key="6">
    <source>
        <dbReference type="EMBL" id="CAD2098914.1"/>
    </source>
</evidence>
<dbReference type="PROSITE" id="PS00107">
    <property type="entry name" value="PROTEIN_KINASE_ATP"/>
    <property type="match status" value="1"/>
</dbReference>
<organism evidence="6 7">
    <name type="scientific">Plasmodium vinckei</name>
    <dbReference type="NCBI Taxonomy" id="5860"/>
    <lineage>
        <taxon>Eukaryota</taxon>
        <taxon>Sar</taxon>
        <taxon>Alveolata</taxon>
        <taxon>Apicomplexa</taxon>
        <taxon>Aconoidasida</taxon>
        <taxon>Haemosporida</taxon>
        <taxon>Plasmodiidae</taxon>
        <taxon>Plasmodium</taxon>
        <taxon>Plasmodium (Vinckeia)</taxon>
    </lineage>
</organism>
<keyword evidence="4" id="KW-1133">Transmembrane helix</keyword>
<evidence type="ECO:0000256" key="1">
    <source>
        <dbReference type="ARBA" id="ARBA00022741"/>
    </source>
</evidence>
<keyword evidence="2 3" id="KW-0067">ATP-binding</keyword>
<keyword evidence="6" id="KW-0418">Kinase</keyword>
<sequence>MKLYSCVIYTCILCKVISLIKVFYCSFWYLINVHFFVNNLNYNEIWKRHIDVSKNDILILFMPPYLNSKHQKLQALFNSNNNENVENRINIYTEDKHQANEKNEASISSYVVSLLYSKENYIVLFYIFSYIYYYYIKQIQNIINHVIIQEQKHKTHNSHFFYQYAYANEVCNDSSNNKQKYLSFIGNNDKISNPDGVDDKNVREKNKATANSMLANISSEGTHAYSSIGNLINESQIKKDKEHYVNNKSSYNKCKDNETTKCEYNNEKTIIKNEIHKLNGYEKQNEDNNHYMNHILNNKYYLKKKIKTLLKKTRIARSYELEVIHLPGTEITQNETTVIKQNKENRCSNCVINSDESLYSLKIRDENIYSNIEKLIQKEKRPNVGAYYDFDKVFYLSDVHNEKGKDINEDKPAYHPMPNWIKNKYKMLDFTKHLFLENPEKKDEEKNNKIDKYYNKRVNYSIQNKLGAGAYGEIWYGINLNKNVPFRNVVLKKILIKKDGDENEQNLNDADREKEYEINAMREVYFGEIFKNCDNISRYIEHFKEYEISEDTKEHITFIWIVFANEGYSLSQHLFETDKNNSGMIIPSKLWWSIKKQNIGMLVIKDLMRQILNGINIAHKKDITHRDIKMENIFVSSSTPFTVRIGDWGSAVEYKNESFFFTPTMEEETQGYQPPESLFGHMKKNYMRLPYYDIWGIGILFLQFVLGTKNPLEVKNKRNEMKLKRLYSKYSKDTLKEVIFIQGLSELCLIPWASQTPDRLIPLYDIRNNEKNSLQYSSIYRKNLIINKLEYFTNTKNLIEIKRKKYNLINNMMSNKYNSLISLPNSPVCPNWKCIHKYNEQPNYNKYNTNTFDKIQNKFLQQKKENDIFFKNNCNDEQFQKILQERDPSGVGLPDKDARDLLRRLLDFDYNTRITSEEALKHAWFSDS</sequence>
<evidence type="ECO:0000259" key="5">
    <source>
        <dbReference type="PROSITE" id="PS50011"/>
    </source>
</evidence>
<dbReference type="GO" id="GO:0005634">
    <property type="term" value="C:nucleus"/>
    <property type="evidence" value="ECO:0007669"/>
    <property type="project" value="TreeGrafter"/>
</dbReference>
<dbReference type="InterPro" id="IPR008271">
    <property type="entry name" value="Ser/Thr_kinase_AS"/>
</dbReference>
<dbReference type="PROSITE" id="PS50011">
    <property type="entry name" value="PROTEIN_KINASE_DOM"/>
    <property type="match status" value="1"/>
</dbReference>
<dbReference type="GO" id="GO:0005524">
    <property type="term" value="F:ATP binding"/>
    <property type="evidence" value="ECO:0007669"/>
    <property type="project" value="UniProtKB-UniRule"/>
</dbReference>
<evidence type="ECO:0000256" key="2">
    <source>
        <dbReference type="ARBA" id="ARBA00022840"/>
    </source>
</evidence>
<dbReference type="VEuPathDB" id="PlasmoDB:PVBDA_1305760"/>
<dbReference type="InterPro" id="IPR000719">
    <property type="entry name" value="Prot_kinase_dom"/>
</dbReference>
<name>A0A6V7SJJ6_PLAVN</name>
<feature type="transmembrane region" description="Helical" evidence="4">
    <location>
        <begin position="7"/>
        <end position="31"/>
    </location>
</feature>
<keyword evidence="1 3" id="KW-0547">Nucleotide-binding</keyword>
<proteinExistence type="predicted"/>
<dbReference type="Gene3D" id="3.30.200.20">
    <property type="entry name" value="Phosphorylase Kinase, domain 1"/>
    <property type="match status" value="1"/>
</dbReference>
<dbReference type="InterPro" id="IPR017441">
    <property type="entry name" value="Protein_kinase_ATP_BS"/>
</dbReference>
<dbReference type="InterPro" id="IPR011009">
    <property type="entry name" value="Kinase-like_dom_sf"/>
</dbReference>
<dbReference type="GO" id="GO:0004674">
    <property type="term" value="F:protein serine/threonine kinase activity"/>
    <property type="evidence" value="ECO:0007669"/>
    <property type="project" value="UniProtKB-KW"/>
</dbReference>
<evidence type="ECO:0000313" key="7">
    <source>
        <dbReference type="Proteomes" id="UP000515697"/>
    </source>
</evidence>
<dbReference type="GO" id="GO:0044773">
    <property type="term" value="P:mitotic DNA damage checkpoint signaling"/>
    <property type="evidence" value="ECO:0007669"/>
    <property type="project" value="TreeGrafter"/>
</dbReference>
<dbReference type="Gene3D" id="1.10.510.10">
    <property type="entry name" value="Transferase(Phosphotransferase) domain 1"/>
    <property type="match status" value="2"/>
</dbReference>
<feature type="domain" description="Protein kinase" evidence="5">
    <location>
        <begin position="460"/>
        <end position="925"/>
    </location>
</feature>
<dbReference type="VEuPathDB" id="PlasmoDB:PVPCR_0501560"/>
<protein>
    <submittedName>
        <fullName evidence="6">Serine/threonine protein kinase, putative</fullName>
    </submittedName>
</protein>
<accession>A0A6V7SJJ6</accession>
<dbReference type="CDD" id="cd00180">
    <property type="entry name" value="PKc"/>
    <property type="match status" value="1"/>
</dbReference>
<keyword evidence="6" id="KW-0808">Transferase</keyword>
<dbReference type="Proteomes" id="UP000515697">
    <property type="component" value="Chromosome PVSEL_05"/>
</dbReference>
<keyword evidence="4" id="KW-0472">Membrane</keyword>
<dbReference type="EMBL" id="LR865426">
    <property type="protein sequence ID" value="CAD2098914.1"/>
    <property type="molecule type" value="Genomic_DNA"/>
</dbReference>
<gene>
    <name evidence="6" type="ORF">PVSEL_0501530</name>
</gene>
<dbReference type="VEuPathDB" id="PlasmoDB:PVSEL_0501530"/>
<dbReference type="PANTHER" id="PTHR44167:SF30">
    <property type="entry name" value="PHOSPHORYLASE KINASE"/>
    <property type="match status" value="1"/>
</dbReference>
<dbReference type="SUPFAM" id="SSF56112">
    <property type="entry name" value="Protein kinase-like (PK-like)"/>
    <property type="match status" value="1"/>
</dbReference>
<reference evidence="6 7" key="1">
    <citation type="submission" date="2020-08" db="EMBL/GenBank/DDBJ databases">
        <authorList>
            <person name="Ramaprasad A."/>
        </authorList>
    </citation>
    <scope>NUCLEOTIDE SEQUENCE [LARGE SCALE GENOMIC DNA]</scope>
</reference>
<keyword evidence="4" id="KW-0812">Transmembrane</keyword>
<dbReference type="AlphaFoldDB" id="A0A6V7SJJ6"/>
<dbReference type="SMART" id="SM00220">
    <property type="entry name" value="S_TKc"/>
    <property type="match status" value="1"/>
</dbReference>
<dbReference type="Pfam" id="PF00069">
    <property type="entry name" value="Pkinase"/>
    <property type="match status" value="1"/>
</dbReference>
<feature type="binding site" evidence="3">
    <location>
        <position position="498"/>
    </location>
    <ligand>
        <name>ATP</name>
        <dbReference type="ChEBI" id="CHEBI:30616"/>
    </ligand>
</feature>
<evidence type="ECO:0000256" key="4">
    <source>
        <dbReference type="SAM" id="Phobius"/>
    </source>
</evidence>